<dbReference type="AlphaFoldDB" id="A0A090QNN0"/>
<evidence type="ECO:0000313" key="4">
    <source>
        <dbReference type="Proteomes" id="UP000029227"/>
    </source>
</evidence>
<protein>
    <recommendedName>
        <fullName evidence="5">N-hydroxyarylamine O-acetyltransferase</fullName>
    </recommendedName>
</protein>
<gene>
    <name evidence="3" type="ORF">JCM19237_2009</name>
</gene>
<evidence type="ECO:0000256" key="1">
    <source>
        <dbReference type="ARBA" id="ARBA00006547"/>
    </source>
</evidence>
<organism evidence="3 4">
    <name type="scientific">Photobacterium aphoticum</name>
    <dbReference type="NCBI Taxonomy" id="754436"/>
    <lineage>
        <taxon>Bacteria</taxon>
        <taxon>Pseudomonadati</taxon>
        <taxon>Pseudomonadota</taxon>
        <taxon>Gammaproteobacteria</taxon>
        <taxon>Vibrionales</taxon>
        <taxon>Vibrionaceae</taxon>
        <taxon>Photobacterium</taxon>
    </lineage>
</organism>
<dbReference type="PRINTS" id="PR01543">
    <property type="entry name" value="ANATRNSFRASE"/>
</dbReference>
<dbReference type="Pfam" id="PF00797">
    <property type="entry name" value="Acetyltransf_2"/>
    <property type="match status" value="1"/>
</dbReference>
<dbReference type="Gene3D" id="3.30.2140.10">
    <property type="entry name" value="Arylamine N-acetyltransferase"/>
    <property type="match status" value="1"/>
</dbReference>
<sequence length="72" mass="8212">MNHALLSAYLQKIQFEGDITADLNTLFALHQQQHRTIPFENLDIVNGQAVTLDEDTIFEKLVNNHRGGYCLN</sequence>
<evidence type="ECO:0008006" key="5">
    <source>
        <dbReference type="Google" id="ProtNLM"/>
    </source>
</evidence>
<dbReference type="Proteomes" id="UP000029227">
    <property type="component" value="Unassembled WGS sequence"/>
</dbReference>
<name>A0A090QNN0_9GAMM</name>
<dbReference type="STRING" id="754436.JCM19237_2009"/>
<dbReference type="EMBL" id="BBMN01000003">
    <property type="protein sequence ID" value="GAL03858.1"/>
    <property type="molecule type" value="Genomic_DNA"/>
</dbReference>
<comment type="similarity">
    <text evidence="1 2">Belongs to the arylamine N-acetyltransferase family.</text>
</comment>
<reference evidence="3 4" key="1">
    <citation type="journal article" date="2014" name="Genome Announc.">
        <title>Draft Genome Sequences of Two Vibrionaceae Species, Vibrio ponticus C121 and Photobacterium aphoticum C119, Isolated as Coral Reef Microbiota.</title>
        <authorList>
            <person name="Al-saari N."/>
            <person name="Meirelles P.M."/>
            <person name="Mino S."/>
            <person name="Suda W."/>
            <person name="Oshima K."/>
            <person name="Hattori M."/>
            <person name="Ohkuma M."/>
            <person name="Thompson F.L."/>
            <person name="Gomez-Gil B."/>
            <person name="Sawabe T."/>
            <person name="Sawabe T."/>
        </authorList>
    </citation>
    <scope>NUCLEOTIDE SEQUENCE [LARGE SCALE GENOMIC DNA]</scope>
    <source>
        <strain evidence="3 4">JCM 19237</strain>
    </source>
</reference>
<dbReference type="PANTHER" id="PTHR11786:SF0">
    <property type="entry name" value="ARYLAMINE N-ACETYLTRANSFERASE 4-RELATED"/>
    <property type="match status" value="1"/>
</dbReference>
<evidence type="ECO:0000256" key="2">
    <source>
        <dbReference type="RuleBase" id="RU003452"/>
    </source>
</evidence>
<proteinExistence type="inferred from homology"/>
<dbReference type="InterPro" id="IPR001447">
    <property type="entry name" value="Arylamine_N-AcTrfase"/>
</dbReference>
<dbReference type="eggNOG" id="COG2162">
    <property type="taxonomic scope" value="Bacteria"/>
</dbReference>
<comment type="caution">
    <text evidence="3">The sequence shown here is derived from an EMBL/GenBank/DDBJ whole genome shotgun (WGS) entry which is preliminary data.</text>
</comment>
<dbReference type="SUPFAM" id="SSF54001">
    <property type="entry name" value="Cysteine proteinases"/>
    <property type="match status" value="1"/>
</dbReference>
<dbReference type="PANTHER" id="PTHR11786">
    <property type="entry name" value="N-HYDROXYARYLAMINE O-ACETYLTRANSFERASE"/>
    <property type="match status" value="1"/>
</dbReference>
<dbReference type="InterPro" id="IPR038765">
    <property type="entry name" value="Papain-like_cys_pep_sf"/>
</dbReference>
<dbReference type="GO" id="GO:0016407">
    <property type="term" value="F:acetyltransferase activity"/>
    <property type="evidence" value="ECO:0007669"/>
    <property type="project" value="InterPro"/>
</dbReference>
<evidence type="ECO:0000313" key="3">
    <source>
        <dbReference type="EMBL" id="GAL03858.1"/>
    </source>
</evidence>
<accession>A0A090QNN0</accession>